<organism evidence="1 2">
    <name type="scientific">Saxibacter everestensis</name>
    <dbReference type="NCBI Taxonomy" id="2909229"/>
    <lineage>
        <taxon>Bacteria</taxon>
        <taxon>Bacillati</taxon>
        <taxon>Actinomycetota</taxon>
        <taxon>Actinomycetes</taxon>
        <taxon>Micrococcales</taxon>
        <taxon>Brevibacteriaceae</taxon>
        <taxon>Saxibacter</taxon>
    </lineage>
</organism>
<dbReference type="RefSeq" id="WP_349639756.1">
    <property type="nucleotide sequence ID" value="NZ_CP090958.1"/>
</dbReference>
<reference evidence="1 2" key="1">
    <citation type="submission" date="2023-05" db="EMBL/GenBank/DDBJ databases">
        <title>Lithophilousrod everest ZFBP1038 complete genpme.</title>
        <authorList>
            <person name="Tian M."/>
        </authorList>
    </citation>
    <scope>NUCLEOTIDE SEQUENCE [LARGE SCALE GENOMIC DNA]</scope>
    <source>
        <strain evidence="1 2">ZFBP1038</strain>
    </source>
</reference>
<dbReference type="EMBL" id="CP090958">
    <property type="protein sequence ID" value="WGW12948.1"/>
    <property type="molecule type" value="Genomic_DNA"/>
</dbReference>
<accession>A0ABY8QVI2</accession>
<name>A0ABY8QVI2_9MICO</name>
<dbReference type="Proteomes" id="UP001209083">
    <property type="component" value="Chromosome"/>
</dbReference>
<evidence type="ECO:0000313" key="2">
    <source>
        <dbReference type="Proteomes" id="UP001209083"/>
    </source>
</evidence>
<proteinExistence type="predicted"/>
<keyword evidence="2" id="KW-1185">Reference proteome</keyword>
<gene>
    <name evidence="1" type="ORF">LWF01_04025</name>
</gene>
<sequence length="77" mass="7599">MAVQVSRLAPLLPGTPAAGTRVGGLHLVPTVVADAVGLLAGEIACAIAIGGVDESDRDATSCEATLTSKTHLFAASD</sequence>
<protein>
    <submittedName>
        <fullName evidence="1">Uncharacterized protein</fullName>
    </submittedName>
</protein>
<evidence type="ECO:0000313" key="1">
    <source>
        <dbReference type="EMBL" id="WGW12948.1"/>
    </source>
</evidence>